<sequence length="392" mass="44570">MPNITRSNKEIQLLFSSDPASLECSIRKGRCSSSIDDNTSSSPYSRQLLSTQTPVSSTDTLSPPSTEDTLPSTDTFHQKSIDTSVHTSIDTEPQDMVATLILIGDEKGDMHDREGHMRNAADDDFRQVGKHEKLQEGDFEVESTMSFGGSHWCRSTPDLEHRSMDVNQNRSTASPEHRSTTPTESTASCNAVRIMTHEEFAARHPHPLSPFYVKIDRQIGPTIDRQRGTAIDRQPPTPSIDAHLSHIEDHQRDTLHTKEYDEDYEEERAIEYRIILAEEDRLLHHSSWKRNAMSMDKTIPTSIDTRLHQTSCNRASTDIAYYPSIDTVVDHELHEVFTAEKLLNMRERDEVDQHRPEACGEGTRLSRFFTRATRPSIDIDIPTSNDRRPEFG</sequence>
<feature type="region of interest" description="Disordered" evidence="1">
    <location>
        <begin position="167"/>
        <end position="187"/>
    </location>
</feature>
<proteinExistence type="predicted"/>
<organism evidence="2 3">
    <name type="scientific">Brassica cretica</name>
    <name type="common">Mustard</name>
    <dbReference type="NCBI Taxonomy" id="69181"/>
    <lineage>
        <taxon>Eukaryota</taxon>
        <taxon>Viridiplantae</taxon>
        <taxon>Streptophyta</taxon>
        <taxon>Embryophyta</taxon>
        <taxon>Tracheophyta</taxon>
        <taxon>Spermatophyta</taxon>
        <taxon>Magnoliopsida</taxon>
        <taxon>eudicotyledons</taxon>
        <taxon>Gunneridae</taxon>
        <taxon>Pentapetalae</taxon>
        <taxon>rosids</taxon>
        <taxon>malvids</taxon>
        <taxon>Brassicales</taxon>
        <taxon>Brassicaceae</taxon>
        <taxon>Brassiceae</taxon>
        <taxon>Brassica</taxon>
    </lineage>
</organism>
<name>A0ABQ7ARS7_BRACR</name>
<evidence type="ECO:0000313" key="3">
    <source>
        <dbReference type="Proteomes" id="UP000266723"/>
    </source>
</evidence>
<evidence type="ECO:0000313" key="2">
    <source>
        <dbReference type="EMBL" id="KAF3516654.1"/>
    </source>
</evidence>
<dbReference type="Proteomes" id="UP000266723">
    <property type="component" value="Unassembled WGS sequence"/>
</dbReference>
<dbReference type="EMBL" id="QGKV02001556">
    <property type="protein sequence ID" value="KAF3516654.1"/>
    <property type="molecule type" value="Genomic_DNA"/>
</dbReference>
<reference evidence="2 3" key="1">
    <citation type="journal article" date="2020" name="BMC Genomics">
        <title>Intraspecific diversification of the crop wild relative Brassica cretica Lam. using demographic model selection.</title>
        <authorList>
            <person name="Kioukis A."/>
            <person name="Michalopoulou V.A."/>
            <person name="Briers L."/>
            <person name="Pirintsos S."/>
            <person name="Studholme D.J."/>
            <person name="Pavlidis P."/>
            <person name="Sarris P.F."/>
        </authorList>
    </citation>
    <scope>NUCLEOTIDE SEQUENCE [LARGE SCALE GENOMIC DNA]</scope>
    <source>
        <strain evidence="3">cv. PFS-1207/04</strain>
    </source>
</reference>
<accession>A0ABQ7ARS7</accession>
<gene>
    <name evidence="2" type="ORF">DY000_02060163</name>
</gene>
<feature type="region of interest" description="Disordered" evidence="1">
    <location>
        <begin position="30"/>
        <end position="78"/>
    </location>
</feature>
<protein>
    <submittedName>
        <fullName evidence="2">Uncharacterized protein</fullName>
    </submittedName>
</protein>
<evidence type="ECO:0000256" key="1">
    <source>
        <dbReference type="SAM" id="MobiDB-lite"/>
    </source>
</evidence>
<feature type="compositionally biased region" description="Low complexity" evidence="1">
    <location>
        <begin position="32"/>
        <end position="45"/>
    </location>
</feature>
<feature type="compositionally biased region" description="Polar residues" evidence="1">
    <location>
        <begin position="47"/>
        <end position="75"/>
    </location>
</feature>
<comment type="caution">
    <text evidence="2">The sequence shown here is derived from an EMBL/GenBank/DDBJ whole genome shotgun (WGS) entry which is preliminary data.</text>
</comment>
<keyword evidence="3" id="KW-1185">Reference proteome</keyword>